<evidence type="ECO:0000313" key="1">
    <source>
        <dbReference type="EMBL" id="BBO32007.1"/>
    </source>
</evidence>
<dbReference type="Proteomes" id="UP000326837">
    <property type="component" value="Chromosome"/>
</dbReference>
<accession>A0A5K7X870</accession>
<keyword evidence="2" id="KW-1185">Reference proteome</keyword>
<dbReference type="KEGG" id="lpav:PLANPX_1619"/>
<dbReference type="AlphaFoldDB" id="A0A5K7X870"/>
<gene>
    <name evidence="1" type="ORF">PLANPX_1619</name>
</gene>
<dbReference type="EMBL" id="AP021861">
    <property type="protein sequence ID" value="BBO32007.1"/>
    <property type="molecule type" value="Genomic_DNA"/>
</dbReference>
<reference evidence="2" key="1">
    <citation type="submission" date="2019-10" db="EMBL/GenBank/DDBJ databases">
        <title>Lacipirellula parvula gen. nov., sp. nov., representing a lineage of planctomycetes widespread in freshwater anoxic habitats, and description of the family Lacipirellulaceae.</title>
        <authorList>
            <person name="Dedysh S.N."/>
            <person name="Kulichevskaya I.S."/>
            <person name="Beletsky A.V."/>
            <person name="Rakitin A.L."/>
            <person name="Mardanov A.V."/>
            <person name="Ivanova A.A."/>
            <person name="Saltykova V.X."/>
            <person name="Rijpstra W.I.C."/>
            <person name="Sinninghe Damste J.S."/>
            <person name="Ravin N.V."/>
        </authorList>
    </citation>
    <scope>NUCLEOTIDE SEQUENCE [LARGE SCALE GENOMIC DNA]</scope>
    <source>
        <strain evidence="2">PX69</strain>
    </source>
</reference>
<proteinExistence type="predicted"/>
<organism evidence="1 2">
    <name type="scientific">Lacipirellula parvula</name>
    <dbReference type="NCBI Taxonomy" id="2650471"/>
    <lineage>
        <taxon>Bacteria</taxon>
        <taxon>Pseudomonadati</taxon>
        <taxon>Planctomycetota</taxon>
        <taxon>Planctomycetia</taxon>
        <taxon>Pirellulales</taxon>
        <taxon>Lacipirellulaceae</taxon>
        <taxon>Lacipirellula</taxon>
    </lineage>
</organism>
<evidence type="ECO:0000313" key="2">
    <source>
        <dbReference type="Proteomes" id="UP000326837"/>
    </source>
</evidence>
<sequence length="293" mass="30848">MLEELRWKTSPAATALYVAACRASGVAATDGMLAAALATPADALIAEIDATGLPRTELLAEITSLAAEFENNRELVTRAAARLHAAPLSSPTATRIAGAVGELEAALGGEQPNLAEELAARVRPLREQWEARGPGMLREIGRLTDEAIVPSAAEIVIVLPYAGGRGLAHPRQNRITLEGVLVHPHPQLPEPLRIAWLLAQLNSDLPRYADALPPGRSAFAFAVALAPATLAAAQEVELATCDEPALGSAFEAWGLSGSLPADAPQRVFNWWNAWLDGAATWPVAVAALERLLA</sequence>
<name>A0A5K7X870_9BACT</name>
<protein>
    <submittedName>
        <fullName evidence="1">Uncharacterized protein</fullName>
    </submittedName>
</protein>